<accession>A0AAD3SAL2</accession>
<organism evidence="1 2">
    <name type="scientific">Nepenthes gracilis</name>
    <name type="common">Slender pitcher plant</name>
    <dbReference type="NCBI Taxonomy" id="150966"/>
    <lineage>
        <taxon>Eukaryota</taxon>
        <taxon>Viridiplantae</taxon>
        <taxon>Streptophyta</taxon>
        <taxon>Embryophyta</taxon>
        <taxon>Tracheophyta</taxon>
        <taxon>Spermatophyta</taxon>
        <taxon>Magnoliopsida</taxon>
        <taxon>eudicotyledons</taxon>
        <taxon>Gunneridae</taxon>
        <taxon>Pentapetalae</taxon>
        <taxon>Caryophyllales</taxon>
        <taxon>Nepenthaceae</taxon>
        <taxon>Nepenthes</taxon>
    </lineage>
</organism>
<name>A0AAD3SAL2_NEPGR</name>
<gene>
    <name evidence="1" type="ORF">Nepgr_009483</name>
</gene>
<sequence length="92" mass="10135">MAQEGVIDIPALLAWSPKVSSSTNPSSSTQREAVVMSRQVRFPLKGGWRSPSAACHAYEVTRDAANAETLLRRWLNNGQHYLVPPLQMTVSL</sequence>
<keyword evidence="2" id="KW-1185">Reference proteome</keyword>
<evidence type="ECO:0000313" key="1">
    <source>
        <dbReference type="EMBL" id="GMH07643.1"/>
    </source>
</evidence>
<proteinExistence type="predicted"/>
<protein>
    <submittedName>
        <fullName evidence="1">Uncharacterized protein</fullName>
    </submittedName>
</protein>
<comment type="caution">
    <text evidence="1">The sequence shown here is derived from an EMBL/GenBank/DDBJ whole genome shotgun (WGS) entry which is preliminary data.</text>
</comment>
<dbReference type="EMBL" id="BSYO01000007">
    <property type="protein sequence ID" value="GMH07643.1"/>
    <property type="molecule type" value="Genomic_DNA"/>
</dbReference>
<dbReference type="Proteomes" id="UP001279734">
    <property type="component" value="Unassembled WGS sequence"/>
</dbReference>
<dbReference type="AlphaFoldDB" id="A0AAD3SAL2"/>
<reference evidence="1" key="1">
    <citation type="submission" date="2023-05" db="EMBL/GenBank/DDBJ databases">
        <title>Nepenthes gracilis genome sequencing.</title>
        <authorList>
            <person name="Fukushima K."/>
        </authorList>
    </citation>
    <scope>NUCLEOTIDE SEQUENCE</scope>
    <source>
        <strain evidence="1">SING2019-196</strain>
    </source>
</reference>
<evidence type="ECO:0000313" key="2">
    <source>
        <dbReference type="Proteomes" id="UP001279734"/>
    </source>
</evidence>